<keyword evidence="2" id="KW-0645">Protease</keyword>
<evidence type="ECO:0000256" key="8">
    <source>
        <dbReference type="ARBA" id="ARBA00023049"/>
    </source>
</evidence>
<dbReference type="PANTHER" id="PTHR43655:SF33">
    <property type="entry name" value="AAA+ ATPASE DOMAIN-CONTAINING PROTEIN"/>
    <property type="match status" value="1"/>
</dbReference>
<dbReference type="PANTHER" id="PTHR43655">
    <property type="entry name" value="ATP-DEPENDENT PROTEASE"/>
    <property type="match status" value="1"/>
</dbReference>
<reference evidence="11 12" key="1">
    <citation type="submission" date="2019-09" db="EMBL/GenBank/DDBJ databases">
        <title>A chromosome-level genome assembly of the Chinese tupelo Nyssa sinensis.</title>
        <authorList>
            <person name="Yang X."/>
            <person name="Kang M."/>
            <person name="Yang Y."/>
            <person name="Xiong H."/>
            <person name="Wang M."/>
            <person name="Zhang Z."/>
            <person name="Wang Z."/>
            <person name="Wu H."/>
            <person name="Ma T."/>
            <person name="Liu J."/>
            <person name="Xi Z."/>
        </authorList>
    </citation>
    <scope>NUCLEOTIDE SEQUENCE [LARGE SCALE GENOMIC DNA]</scope>
    <source>
        <strain evidence="11">J267</strain>
        <tissue evidence="11">Leaf</tissue>
    </source>
</reference>
<dbReference type="InterPro" id="IPR050928">
    <property type="entry name" value="ATP-dep_Zn_Metalloprotease"/>
</dbReference>
<keyword evidence="12" id="KW-1185">Reference proteome</keyword>
<dbReference type="GO" id="GO:0034982">
    <property type="term" value="P:mitochondrial protein processing"/>
    <property type="evidence" value="ECO:0007669"/>
    <property type="project" value="TreeGrafter"/>
</dbReference>
<comment type="cofactor">
    <cofactor evidence="1">
        <name>Zn(2+)</name>
        <dbReference type="ChEBI" id="CHEBI:29105"/>
    </cofactor>
</comment>
<feature type="domain" description="Peptidase M41 FtsH extracellular" evidence="10">
    <location>
        <begin position="140"/>
        <end position="249"/>
    </location>
</feature>
<dbReference type="GO" id="GO:0004176">
    <property type="term" value="F:ATP-dependent peptidase activity"/>
    <property type="evidence" value="ECO:0007669"/>
    <property type="project" value="InterPro"/>
</dbReference>
<evidence type="ECO:0000313" key="12">
    <source>
        <dbReference type="Proteomes" id="UP000325577"/>
    </source>
</evidence>
<proteinExistence type="predicted"/>
<dbReference type="GO" id="GO:0004222">
    <property type="term" value="F:metalloendopeptidase activity"/>
    <property type="evidence" value="ECO:0007669"/>
    <property type="project" value="InterPro"/>
</dbReference>
<evidence type="ECO:0000256" key="3">
    <source>
        <dbReference type="ARBA" id="ARBA00022723"/>
    </source>
</evidence>
<evidence type="ECO:0000256" key="7">
    <source>
        <dbReference type="ARBA" id="ARBA00022840"/>
    </source>
</evidence>
<evidence type="ECO:0000256" key="5">
    <source>
        <dbReference type="ARBA" id="ARBA00022801"/>
    </source>
</evidence>
<evidence type="ECO:0000259" key="10">
    <source>
        <dbReference type="Pfam" id="PF06480"/>
    </source>
</evidence>
<dbReference type="GO" id="GO:0009535">
    <property type="term" value="C:chloroplast thylakoid membrane"/>
    <property type="evidence" value="ECO:0007669"/>
    <property type="project" value="TreeGrafter"/>
</dbReference>
<evidence type="ECO:0000256" key="6">
    <source>
        <dbReference type="ARBA" id="ARBA00022833"/>
    </source>
</evidence>
<accession>A0A5J4ZCQ9</accession>
<dbReference type="EMBL" id="CM018051">
    <property type="protein sequence ID" value="KAA8516413.1"/>
    <property type="molecule type" value="Genomic_DNA"/>
</dbReference>
<keyword evidence="5" id="KW-0378">Hydrolase</keyword>
<dbReference type="GO" id="GO:0008270">
    <property type="term" value="F:zinc ion binding"/>
    <property type="evidence" value="ECO:0007669"/>
    <property type="project" value="InterPro"/>
</dbReference>
<dbReference type="Proteomes" id="UP000325577">
    <property type="component" value="Linkage Group LG8"/>
</dbReference>
<dbReference type="Pfam" id="PF06480">
    <property type="entry name" value="FtsH_ext"/>
    <property type="match status" value="1"/>
</dbReference>
<keyword evidence="7" id="KW-0067">ATP-binding</keyword>
<dbReference type="GO" id="GO:0005745">
    <property type="term" value="C:m-AAA complex"/>
    <property type="evidence" value="ECO:0007669"/>
    <property type="project" value="TreeGrafter"/>
</dbReference>
<evidence type="ECO:0000256" key="2">
    <source>
        <dbReference type="ARBA" id="ARBA00022670"/>
    </source>
</evidence>
<feature type="region of interest" description="Disordered" evidence="9">
    <location>
        <begin position="101"/>
        <end position="125"/>
    </location>
</feature>
<gene>
    <name evidence="11" type="ORF">F0562_016706</name>
</gene>
<dbReference type="OrthoDB" id="1413014at2759"/>
<dbReference type="InterPro" id="IPR011546">
    <property type="entry name" value="Pept_M41_FtsH_extracell"/>
</dbReference>
<dbReference type="AlphaFoldDB" id="A0A5J4ZCQ9"/>
<keyword evidence="3" id="KW-0479">Metal-binding</keyword>
<name>A0A5J4ZCQ9_9ASTE</name>
<keyword evidence="4" id="KW-0547">Nucleotide-binding</keyword>
<keyword evidence="6" id="KW-0862">Zinc</keyword>
<organism evidence="11 12">
    <name type="scientific">Nyssa sinensis</name>
    <dbReference type="NCBI Taxonomy" id="561372"/>
    <lineage>
        <taxon>Eukaryota</taxon>
        <taxon>Viridiplantae</taxon>
        <taxon>Streptophyta</taxon>
        <taxon>Embryophyta</taxon>
        <taxon>Tracheophyta</taxon>
        <taxon>Spermatophyta</taxon>
        <taxon>Magnoliopsida</taxon>
        <taxon>eudicotyledons</taxon>
        <taxon>Gunneridae</taxon>
        <taxon>Pentapetalae</taxon>
        <taxon>asterids</taxon>
        <taxon>Cornales</taxon>
        <taxon>Nyssaceae</taxon>
        <taxon>Nyssa</taxon>
    </lineage>
</organism>
<feature type="compositionally biased region" description="Basic and acidic residues" evidence="9">
    <location>
        <begin position="101"/>
        <end position="121"/>
    </location>
</feature>
<keyword evidence="8" id="KW-0482">Metalloprotease</keyword>
<protein>
    <recommendedName>
        <fullName evidence="10">Peptidase M41 FtsH extracellular domain-containing protein</fullName>
    </recommendedName>
</protein>
<evidence type="ECO:0000256" key="9">
    <source>
        <dbReference type="SAM" id="MobiDB-lite"/>
    </source>
</evidence>
<evidence type="ECO:0000313" key="11">
    <source>
        <dbReference type="EMBL" id="KAA8516413.1"/>
    </source>
</evidence>
<evidence type="ECO:0000256" key="1">
    <source>
        <dbReference type="ARBA" id="ARBA00001947"/>
    </source>
</evidence>
<sequence length="249" mass="28053">MIFSRIGLSVSRSSRSTFQRNAIVRTSILNEAHCSWTNAGIAHVDGGLGLVRGYLTSIRAGRQIVSNIYLSELNSIFANPKVRRLFCSQVPKKRKFENYYPKDKKAIPKENNQKSQAKENSSKGVQGNFTKQYQNLVTPLLFISFVLSSIFLGPRQQKQISFQEFKNNLLEPGLVDRIVVANKSVAKVYVKSSLPITNQNNDEIIQGPINDTHARQNASQYKYYFNIGSVESFEEKLEEAQEALGIDPS</sequence>
<dbReference type="Gene3D" id="3.40.1690.20">
    <property type="match status" value="1"/>
</dbReference>
<dbReference type="GO" id="GO:0005524">
    <property type="term" value="F:ATP binding"/>
    <property type="evidence" value="ECO:0007669"/>
    <property type="project" value="UniProtKB-KW"/>
</dbReference>
<evidence type="ECO:0000256" key="4">
    <source>
        <dbReference type="ARBA" id="ARBA00022741"/>
    </source>
</evidence>